<dbReference type="AlphaFoldDB" id="A0AAW9PTM5"/>
<dbReference type="InterPro" id="IPR021851">
    <property type="entry name" value="DUF3455"/>
</dbReference>
<evidence type="ECO:0000313" key="2">
    <source>
        <dbReference type="Proteomes" id="UP001333818"/>
    </source>
</evidence>
<name>A0AAW9PTM5_9CYAN</name>
<dbReference type="PANTHER" id="PTHR35567:SF1">
    <property type="entry name" value="CONSERVED FUNGAL PROTEIN (AFU_ORTHOLOGUE AFUA_1G14230)"/>
    <property type="match status" value="1"/>
</dbReference>
<evidence type="ECO:0000313" key="1">
    <source>
        <dbReference type="EMBL" id="MEE3715338.1"/>
    </source>
</evidence>
<sequence>MKTFLSKQAKFKGNLGNGLGNTHLVPCLLGSLIGLGFVGSAIAATAKPIVPEKLQVSPGEELLFKASAKGTQIYTCKANDKNKFEWTFKAPEAELFDNRGMKIIHHYGGPSWEYLDKSKVKAKVKAKVGAPDPTAIPWLLLEVTSHEGRGVMSNVTSIQRLNTSGGLAPKTICDASKTGKEVGVGYEADYYFYGSTTVQGLW</sequence>
<organism evidence="1 2">
    <name type="scientific">Tumidithrix elongata BACA0141</name>
    <dbReference type="NCBI Taxonomy" id="2716417"/>
    <lineage>
        <taxon>Bacteria</taxon>
        <taxon>Bacillati</taxon>
        <taxon>Cyanobacteriota</taxon>
        <taxon>Cyanophyceae</taxon>
        <taxon>Pseudanabaenales</taxon>
        <taxon>Pseudanabaenaceae</taxon>
        <taxon>Tumidithrix</taxon>
        <taxon>Tumidithrix elongata</taxon>
    </lineage>
</organism>
<proteinExistence type="predicted"/>
<dbReference type="Pfam" id="PF11937">
    <property type="entry name" value="DUF3455"/>
    <property type="match status" value="1"/>
</dbReference>
<gene>
    <name evidence="1" type="ORF">V2H45_01105</name>
</gene>
<keyword evidence="2" id="KW-1185">Reference proteome</keyword>
<dbReference type="Proteomes" id="UP001333818">
    <property type="component" value="Unassembled WGS sequence"/>
</dbReference>
<reference evidence="1" key="1">
    <citation type="submission" date="2024-01" db="EMBL/GenBank/DDBJ databases">
        <title>Bank of Algae and Cyanobacteria of the Azores (BACA) strain genomes.</title>
        <authorList>
            <person name="Luz R."/>
            <person name="Cordeiro R."/>
            <person name="Fonseca A."/>
            <person name="Goncalves V."/>
        </authorList>
    </citation>
    <scope>NUCLEOTIDE SEQUENCE</scope>
    <source>
        <strain evidence="1">BACA0141</strain>
    </source>
</reference>
<accession>A0AAW9PTM5</accession>
<dbReference type="EMBL" id="JAZBJZ010000002">
    <property type="protein sequence ID" value="MEE3715338.1"/>
    <property type="molecule type" value="Genomic_DNA"/>
</dbReference>
<comment type="caution">
    <text evidence="1">The sequence shown here is derived from an EMBL/GenBank/DDBJ whole genome shotgun (WGS) entry which is preliminary data.</text>
</comment>
<protein>
    <submittedName>
        <fullName evidence="1">DUF3455 domain-containing protein</fullName>
    </submittedName>
</protein>
<dbReference type="PANTHER" id="PTHR35567">
    <property type="entry name" value="MALATE DEHYDROGENASE (AFU_ORTHOLOGUE AFUA_2G13800)"/>
    <property type="match status" value="1"/>
</dbReference>
<dbReference type="RefSeq" id="WP_330481754.1">
    <property type="nucleotide sequence ID" value="NZ_JAZBJZ010000002.1"/>
</dbReference>